<evidence type="ECO:0000256" key="1">
    <source>
        <dbReference type="SAM" id="Phobius"/>
    </source>
</evidence>
<gene>
    <name evidence="2" type="ORF">EV420DRAFT_1486822</name>
</gene>
<name>A0AA39MLD2_ARMTA</name>
<dbReference type="EMBL" id="JAUEPS010000101">
    <property type="protein sequence ID" value="KAK0438168.1"/>
    <property type="molecule type" value="Genomic_DNA"/>
</dbReference>
<evidence type="ECO:0000313" key="3">
    <source>
        <dbReference type="Proteomes" id="UP001175211"/>
    </source>
</evidence>
<dbReference type="AlphaFoldDB" id="A0AA39MLD2"/>
<dbReference type="GeneID" id="85353993"/>
<keyword evidence="1" id="KW-0812">Transmembrane</keyword>
<organism evidence="2 3">
    <name type="scientific">Armillaria tabescens</name>
    <name type="common">Ringless honey mushroom</name>
    <name type="synonym">Agaricus tabescens</name>
    <dbReference type="NCBI Taxonomy" id="1929756"/>
    <lineage>
        <taxon>Eukaryota</taxon>
        <taxon>Fungi</taxon>
        <taxon>Dikarya</taxon>
        <taxon>Basidiomycota</taxon>
        <taxon>Agaricomycotina</taxon>
        <taxon>Agaricomycetes</taxon>
        <taxon>Agaricomycetidae</taxon>
        <taxon>Agaricales</taxon>
        <taxon>Marasmiineae</taxon>
        <taxon>Physalacriaceae</taxon>
        <taxon>Desarmillaria</taxon>
    </lineage>
</organism>
<reference evidence="2" key="1">
    <citation type="submission" date="2023-06" db="EMBL/GenBank/DDBJ databases">
        <authorList>
            <consortium name="Lawrence Berkeley National Laboratory"/>
            <person name="Ahrendt S."/>
            <person name="Sahu N."/>
            <person name="Indic B."/>
            <person name="Wong-Bajracharya J."/>
            <person name="Merenyi Z."/>
            <person name="Ke H.-M."/>
            <person name="Monk M."/>
            <person name="Kocsube S."/>
            <person name="Drula E."/>
            <person name="Lipzen A."/>
            <person name="Balint B."/>
            <person name="Henrissat B."/>
            <person name="Andreopoulos B."/>
            <person name="Martin F.M."/>
            <person name="Harder C.B."/>
            <person name="Rigling D."/>
            <person name="Ford K.L."/>
            <person name="Foster G.D."/>
            <person name="Pangilinan J."/>
            <person name="Papanicolaou A."/>
            <person name="Barry K."/>
            <person name="LaButti K."/>
            <person name="Viragh M."/>
            <person name="Koriabine M."/>
            <person name="Yan M."/>
            <person name="Riley R."/>
            <person name="Champramary S."/>
            <person name="Plett K.L."/>
            <person name="Tsai I.J."/>
            <person name="Slot J."/>
            <person name="Sipos G."/>
            <person name="Plett J."/>
            <person name="Nagy L.G."/>
            <person name="Grigoriev I.V."/>
        </authorList>
    </citation>
    <scope>NUCLEOTIDE SEQUENCE</scope>
    <source>
        <strain evidence="2">CCBAS 213</strain>
    </source>
</reference>
<dbReference type="Proteomes" id="UP001175211">
    <property type="component" value="Unassembled WGS sequence"/>
</dbReference>
<keyword evidence="1" id="KW-1133">Transmembrane helix</keyword>
<keyword evidence="1" id="KW-0472">Membrane</keyword>
<sequence length="123" mass="13496">MTDPYNIENISIYKVEAMTGNATISYPFTATCLNINLTPLLLGLAASTGLLLVFWLAGKPIEGDSGIDTIGVLQIVWLMRTRPDLQRIVSDVHEPTVENLRESGMVYTSMHSHGNAEMCPLTD</sequence>
<evidence type="ECO:0000313" key="2">
    <source>
        <dbReference type="EMBL" id="KAK0438168.1"/>
    </source>
</evidence>
<protein>
    <submittedName>
        <fullName evidence="2">Uncharacterized protein</fullName>
    </submittedName>
</protein>
<dbReference type="RefSeq" id="XP_060322848.1">
    <property type="nucleotide sequence ID" value="XM_060470445.1"/>
</dbReference>
<comment type="caution">
    <text evidence="2">The sequence shown here is derived from an EMBL/GenBank/DDBJ whole genome shotgun (WGS) entry which is preliminary data.</text>
</comment>
<feature type="transmembrane region" description="Helical" evidence="1">
    <location>
        <begin position="37"/>
        <end position="57"/>
    </location>
</feature>
<accession>A0AA39MLD2</accession>
<proteinExistence type="predicted"/>
<keyword evidence="3" id="KW-1185">Reference proteome</keyword>